<evidence type="ECO:0000313" key="2">
    <source>
        <dbReference type="Proteomes" id="UP000324222"/>
    </source>
</evidence>
<gene>
    <name evidence="1" type="ORF">E2C01_004125</name>
</gene>
<keyword evidence="2" id="KW-1185">Reference proteome</keyword>
<reference evidence="1 2" key="1">
    <citation type="submission" date="2019-05" db="EMBL/GenBank/DDBJ databases">
        <title>Another draft genome of Portunus trituberculatus and its Hox gene families provides insights of decapod evolution.</title>
        <authorList>
            <person name="Jeong J.-H."/>
            <person name="Song I."/>
            <person name="Kim S."/>
            <person name="Choi T."/>
            <person name="Kim D."/>
            <person name="Ryu S."/>
            <person name="Kim W."/>
        </authorList>
    </citation>
    <scope>NUCLEOTIDE SEQUENCE [LARGE SCALE GENOMIC DNA]</scope>
    <source>
        <tissue evidence="1">Muscle</tissue>
    </source>
</reference>
<sequence length="65" mass="7542">MEGEEEEEDEEQKGTHTLITLPLMIQADYGRIEYHIGKINRNCRAWRAGRVQRSRSDSSITGNKH</sequence>
<dbReference type="EMBL" id="VSRR010000164">
    <property type="protein sequence ID" value="MPC11458.1"/>
    <property type="molecule type" value="Genomic_DNA"/>
</dbReference>
<dbReference type="AlphaFoldDB" id="A0A5B7CQR3"/>
<evidence type="ECO:0000313" key="1">
    <source>
        <dbReference type="EMBL" id="MPC11458.1"/>
    </source>
</evidence>
<dbReference type="Proteomes" id="UP000324222">
    <property type="component" value="Unassembled WGS sequence"/>
</dbReference>
<comment type="caution">
    <text evidence="1">The sequence shown here is derived from an EMBL/GenBank/DDBJ whole genome shotgun (WGS) entry which is preliminary data.</text>
</comment>
<proteinExistence type="predicted"/>
<organism evidence="1 2">
    <name type="scientific">Portunus trituberculatus</name>
    <name type="common">Swimming crab</name>
    <name type="synonym">Neptunus trituberculatus</name>
    <dbReference type="NCBI Taxonomy" id="210409"/>
    <lineage>
        <taxon>Eukaryota</taxon>
        <taxon>Metazoa</taxon>
        <taxon>Ecdysozoa</taxon>
        <taxon>Arthropoda</taxon>
        <taxon>Crustacea</taxon>
        <taxon>Multicrustacea</taxon>
        <taxon>Malacostraca</taxon>
        <taxon>Eumalacostraca</taxon>
        <taxon>Eucarida</taxon>
        <taxon>Decapoda</taxon>
        <taxon>Pleocyemata</taxon>
        <taxon>Brachyura</taxon>
        <taxon>Eubrachyura</taxon>
        <taxon>Portunoidea</taxon>
        <taxon>Portunidae</taxon>
        <taxon>Portuninae</taxon>
        <taxon>Portunus</taxon>
    </lineage>
</organism>
<name>A0A5B7CQR3_PORTR</name>
<protein>
    <submittedName>
        <fullName evidence="1">Uncharacterized protein</fullName>
    </submittedName>
</protein>
<accession>A0A5B7CQR3</accession>